<organism evidence="1">
    <name type="scientific">marine sediment metagenome</name>
    <dbReference type="NCBI Taxonomy" id="412755"/>
    <lineage>
        <taxon>unclassified sequences</taxon>
        <taxon>metagenomes</taxon>
        <taxon>ecological metagenomes</taxon>
    </lineage>
</organism>
<protein>
    <submittedName>
        <fullName evidence="1">Uncharacterized protein</fullName>
    </submittedName>
</protein>
<sequence length="116" mass="12134">MDANGEVIEAGADPAVILGFAAHGAVLAVLDPDPGFALVYVAYPDSTFFLEGVDTDPVASDVGEDRELAVDGDGVALVDTTTTNDVVFIEDIYIKDPGPVGFYEVSILAAVRQFQV</sequence>
<comment type="caution">
    <text evidence="1">The sequence shown here is derived from an EMBL/GenBank/DDBJ whole genome shotgun (WGS) entry which is preliminary data.</text>
</comment>
<accession>A0A0F9Q5M8</accession>
<proteinExistence type="predicted"/>
<dbReference type="EMBL" id="LAZR01001868">
    <property type="protein sequence ID" value="KKN37814.1"/>
    <property type="molecule type" value="Genomic_DNA"/>
</dbReference>
<reference evidence="1" key="1">
    <citation type="journal article" date="2015" name="Nature">
        <title>Complex archaea that bridge the gap between prokaryotes and eukaryotes.</title>
        <authorList>
            <person name="Spang A."/>
            <person name="Saw J.H."/>
            <person name="Jorgensen S.L."/>
            <person name="Zaremba-Niedzwiedzka K."/>
            <person name="Martijn J."/>
            <person name="Lind A.E."/>
            <person name="van Eijk R."/>
            <person name="Schleper C."/>
            <person name="Guy L."/>
            <person name="Ettema T.J."/>
        </authorList>
    </citation>
    <scope>NUCLEOTIDE SEQUENCE</scope>
</reference>
<evidence type="ECO:0000313" key="1">
    <source>
        <dbReference type="EMBL" id="KKN37814.1"/>
    </source>
</evidence>
<dbReference type="AlphaFoldDB" id="A0A0F9Q5M8"/>
<gene>
    <name evidence="1" type="ORF">LCGC14_0759580</name>
</gene>
<name>A0A0F9Q5M8_9ZZZZ</name>